<dbReference type="PANTHER" id="PTHR12223:SF28">
    <property type="entry name" value="LECTIN, MANNOSE BINDING 1 LIKE"/>
    <property type="match status" value="1"/>
</dbReference>
<organism evidence="10 11">
    <name type="scientific">Anaeramoeba flamelloides</name>
    <dbReference type="NCBI Taxonomy" id="1746091"/>
    <lineage>
        <taxon>Eukaryota</taxon>
        <taxon>Metamonada</taxon>
        <taxon>Anaeramoebidae</taxon>
        <taxon>Anaeramoeba</taxon>
    </lineage>
</organism>
<evidence type="ECO:0000256" key="5">
    <source>
        <dbReference type="ARBA" id="ARBA00023136"/>
    </source>
</evidence>
<evidence type="ECO:0000256" key="6">
    <source>
        <dbReference type="SAM" id="Coils"/>
    </source>
</evidence>
<comment type="caution">
    <text evidence="10">The sequence shown here is derived from an EMBL/GenBank/DDBJ whole genome shotgun (WGS) entry which is preliminary data.</text>
</comment>
<comment type="subcellular location">
    <subcellularLocation>
        <location evidence="1">Membrane</location>
        <topology evidence="1">Single-pass type I membrane protein</topology>
    </subcellularLocation>
</comment>
<feature type="region of interest" description="Disordered" evidence="7">
    <location>
        <begin position="252"/>
        <end position="301"/>
    </location>
</feature>
<evidence type="ECO:0000256" key="2">
    <source>
        <dbReference type="ARBA" id="ARBA00022692"/>
    </source>
</evidence>
<dbReference type="Proteomes" id="UP001146793">
    <property type="component" value="Unassembled WGS sequence"/>
</dbReference>
<evidence type="ECO:0000313" key="10">
    <source>
        <dbReference type="EMBL" id="KAJ3433334.1"/>
    </source>
</evidence>
<evidence type="ECO:0000256" key="8">
    <source>
        <dbReference type="SAM" id="Phobius"/>
    </source>
</evidence>
<dbReference type="GO" id="GO:0030134">
    <property type="term" value="C:COPII-coated ER to Golgi transport vesicle"/>
    <property type="evidence" value="ECO:0007669"/>
    <property type="project" value="TreeGrafter"/>
</dbReference>
<keyword evidence="3" id="KW-0732">Signal</keyword>
<dbReference type="GO" id="GO:0005793">
    <property type="term" value="C:endoplasmic reticulum-Golgi intermediate compartment"/>
    <property type="evidence" value="ECO:0007669"/>
    <property type="project" value="TreeGrafter"/>
</dbReference>
<dbReference type="InterPro" id="IPR013320">
    <property type="entry name" value="ConA-like_dom_sf"/>
</dbReference>
<dbReference type="SUPFAM" id="SSF49899">
    <property type="entry name" value="Concanavalin A-like lectins/glucanases"/>
    <property type="match status" value="1"/>
</dbReference>
<dbReference type="EMBL" id="JANTQA010000047">
    <property type="protein sequence ID" value="KAJ3433334.1"/>
    <property type="molecule type" value="Genomic_DNA"/>
</dbReference>
<evidence type="ECO:0000313" key="11">
    <source>
        <dbReference type="Proteomes" id="UP001146793"/>
    </source>
</evidence>
<gene>
    <name evidence="10" type="ORF">M0812_22290</name>
</gene>
<feature type="compositionally biased region" description="Polar residues" evidence="7">
    <location>
        <begin position="252"/>
        <end position="274"/>
    </location>
</feature>
<dbReference type="Pfam" id="PF03388">
    <property type="entry name" value="Lectin_leg-like"/>
    <property type="match status" value="1"/>
</dbReference>
<dbReference type="Gene3D" id="2.60.120.200">
    <property type="match status" value="1"/>
</dbReference>
<keyword evidence="2 8" id="KW-0812">Transmembrane</keyword>
<dbReference type="PANTHER" id="PTHR12223">
    <property type="entry name" value="VESICULAR MANNOSE-BINDING LECTIN"/>
    <property type="match status" value="1"/>
</dbReference>
<protein>
    <submittedName>
        <fullName evidence="10">Vesicular mannose-binding lectin</fullName>
    </submittedName>
</protein>
<dbReference type="GO" id="GO:0005789">
    <property type="term" value="C:endoplasmic reticulum membrane"/>
    <property type="evidence" value="ECO:0007669"/>
    <property type="project" value="TreeGrafter"/>
</dbReference>
<feature type="coiled-coil region" evidence="6">
    <location>
        <begin position="352"/>
        <end position="379"/>
    </location>
</feature>
<feature type="domain" description="L-type lectin-like" evidence="9">
    <location>
        <begin position="31"/>
        <end position="251"/>
    </location>
</feature>
<evidence type="ECO:0000259" key="9">
    <source>
        <dbReference type="PROSITE" id="PS51328"/>
    </source>
</evidence>
<evidence type="ECO:0000256" key="1">
    <source>
        <dbReference type="ARBA" id="ARBA00004479"/>
    </source>
</evidence>
<keyword evidence="6" id="KW-0175">Coiled coil</keyword>
<dbReference type="InterPro" id="IPR005052">
    <property type="entry name" value="Lectin_leg"/>
</dbReference>
<proteinExistence type="predicted"/>
<keyword evidence="4 8" id="KW-1133">Transmembrane helix</keyword>
<dbReference type="AlphaFoldDB" id="A0AAV7YV06"/>
<dbReference type="InterPro" id="IPR051136">
    <property type="entry name" value="Intracellular_Lectin-GPT"/>
</dbReference>
<dbReference type="PROSITE" id="PS51328">
    <property type="entry name" value="L_LECTIN_LIKE"/>
    <property type="match status" value="1"/>
</dbReference>
<dbReference type="GO" id="GO:0006888">
    <property type="term" value="P:endoplasmic reticulum to Golgi vesicle-mediated transport"/>
    <property type="evidence" value="ECO:0007669"/>
    <property type="project" value="TreeGrafter"/>
</dbReference>
<sequence>MKIISLKSKFSLTLLFLIICSQFFFSKFVVTGFLQTSSYTHSFGPPFLGSLRHYELGESALILSDSVSLTTNTRSQRGSLWGKVKNSFKSWEAEIHFKITGKARMGAEGFAFWYTKERLQPGPVFGNQNKFDGLGVFFDSFDNNGNKDNPFIQVMLGNGKIEYEHSKDGSTTSLGQCPAKFRNTKGPAKVKIIYENDELTILTDFTDSGVYQNCLVLQNVDLPTENYFGFSAETGFLSDNHELIRFNLKGLSTNSENKQNPKTTGKNDNIIRQSIKSRKINEKLEKEPEEDEEKVKKESQNEKKQIEDLKKILTEKQLNEMLDNLIEQNKLIETYVFDINDLKNIYQKDPDMNKVENLVKDLQEKMTQNKNEIDSIRSDVLNLRDKLVNQVLKKNKEISQQLKDYSTSFNRLRGDVRSILKSQQNTQIKLESDTEVIHDQFRKKTSMKFWIFFSFSQLLFILFIIYWLRSQKQRTKLL</sequence>
<evidence type="ECO:0000256" key="7">
    <source>
        <dbReference type="SAM" id="MobiDB-lite"/>
    </source>
</evidence>
<evidence type="ECO:0000256" key="4">
    <source>
        <dbReference type="ARBA" id="ARBA00022989"/>
    </source>
</evidence>
<feature type="transmembrane region" description="Helical" evidence="8">
    <location>
        <begin position="449"/>
        <end position="468"/>
    </location>
</feature>
<evidence type="ECO:0000256" key="3">
    <source>
        <dbReference type="ARBA" id="ARBA00022729"/>
    </source>
</evidence>
<name>A0AAV7YV06_9EUKA</name>
<dbReference type="GO" id="GO:0000139">
    <property type="term" value="C:Golgi membrane"/>
    <property type="evidence" value="ECO:0007669"/>
    <property type="project" value="TreeGrafter"/>
</dbReference>
<keyword evidence="5 8" id="KW-0472">Membrane</keyword>
<dbReference type="GO" id="GO:0005537">
    <property type="term" value="F:D-mannose binding"/>
    <property type="evidence" value="ECO:0007669"/>
    <property type="project" value="TreeGrafter"/>
</dbReference>
<reference evidence="10" key="1">
    <citation type="submission" date="2022-08" db="EMBL/GenBank/DDBJ databases">
        <title>Novel sulphate-reducing endosymbionts in the free-living metamonad Anaeramoeba.</title>
        <authorList>
            <person name="Jerlstrom-Hultqvist J."/>
            <person name="Cepicka I."/>
            <person name="Gallot-Lavallee L."/>
            <person name="Salas-Leiva D."/>
            <person name="Curtis B.A."/>
            <person name="Zahonova K."/>
            <person name="Pipaliya S."/>
            <person name="Dacks J."/>
            <person name="Roger A.J."/>
        </authorList>
    </citation>
    <scope>NUCLEOTIDE SEQUENCE</scope>
    <source>
        <strain evidence="10">Busselton2</strain>
    </source>
</reference>
<accession>A0AAV7YV06</accession>